<keyword evidence="4" id="KW-1185">Reference proteome</keyword>
<dbReference type="EMBL" id="CAWUHC010000027">
    <property type="protein sequence ID" value="CAK7219546.1"/>
    <property type="molecule type" value="Genomic_DNA"/>
</dbReference>
<dbReference type="InterPro" id="IPR057229">
    <property type="entry name" value="DUF7907"/>
</dbReference>
<protein>
    <recommendedName>
        <fullName evidence="2">DUF7907 domain-containing protein</fullName>
    </recommendedName>
</protein>
<gene>
    <name evidence="3" type="ORF">SBRCBS47491_003889</name>
</gene>
<feature type="chain" id="PRO_5047317927" description="DUF7907 domain-containing protein" evidence="1">
    <location>
        <begin position="20"/>
        <end position="256"/>
    </location>
</feature>
<evidence type="ECO:0000313" key="4">
    <source>
        <dbReference type="Proteomes" id="UP001642406"/>
    </source>
</evidence>
<evidence type="ECO:0000259" key="2">
    <source>
        <dbReference type="Pfam" id="PF25484"/>
    </source>
</evidence>
<name>A0ABP0BK59_9PEZI</name>
<sequence length="256" mass="27155">MLNNISLLLALGASALVSASPIAMVPPKVSNPPGSSTSKGFRLVARTTDPFNSLAVSVEGTVLEAYHEGSNDRVPVLKTPDAQNPGRIFYFDKPAQADSLSLVTDSYATGVSNSRPAVAFGFSVQSPTDFIVPEYPQEHGITIRAGGTKSSTPVSLAVMSTPMRGLFLLNEQGCGTFMACKRDIPYYNQEAMMTVEYLYDSDASHNTGDKATVPDGCVAIRLVPICADLPAVPPGSLASHEHVQPTICYNNIDGSR</sequence>
<dbReference type="Proteomes" id="UP001642406">
    <property type="component" value="Unassembled WGS sequence"/>
</dbReference>
<comment type="caution">
    <text evidence="3">The sequence shown here is derived from an EMBL/GenBank/DDBJ whole genome shotgun (WGS) entry which is preliminary data.</text>
</comment>
<reference evidence="3 4" key="1">
    <citation type="submission" date="2024-01" db="EMBL/GenBank/DDBJ databases">
        <authorList>
            <person name="Allen C."/>
            <person name="Tagirdzhanova G."/>
        </authorList>
    </citation>
    <scope>NUCLEOTIDE SEQUENCE [LARGE SCALE GENOMIC DNA]</scope>
</reference>
<dbReference type="Pfam" id="PF25484">
    <property type="entry name" value="DUF7907"/>
    <property type="match status" value="1"/>
</dbReference>
<evidence type="ECO:0000313" key="3">
    <source>
        <dbReference type="EMBL" id="CAK7219546.1"/>
    </source>
</evidence>
<feature type="domain" description="DUF7907" evidence="2">
    <location>
        <begin position="38"/>
        <end position="226"/>
    </location>
</feature>
<keyword evidence="1" id="KW-0732">Signal</keyword>
<accession>A0ABP0BK59</accession>
<feature type="signal peptide" evidence="1">
    <location>
        <begin position="1"/>
        <end position="19"/>
    </location>
</feature>
<evidence type="ECO:0000256" key="1">
    <source>
        <dbReference type="SAM" id="SignalP"/>
    </source>
</evidence>
<proteinExistence type="predicted"/>
<organism evidence="3 4">
    <name type="scientific">Sporothrix bragantina</name>
    <dbReference type="NCBI Taxonomy" id="671064"/>
    <lineage>
        <taxon>Eukaryota</taxon>
        <taxon>Fungi</taxon>
        <taxon>Dikarya</taxon>
        <taxon>Ascomycota</taxon>
        <taxon>Pezizomycotina</taxon>
        <taxon>Sordariomycetes</taxon>
        <taxon>Sordariomycetidae</taxon>
        <taxon>Ophiostomatales</taxon>
        <taxon>Ophiostomataceae</taxon>
        <taxon>Sporothrix</taxon>
    </lineage>
</organism>